<evidence type="ECO:0000256" key="8">
    <source>
        <dbReference type="ARBA" id="ARBA00023242"/>
    </source>
</evidence>
<proteinExistence type="inferred from homology"/>
<dbReference type="InterPro" id="IPR038765">
    <property type="entry name" value="Papain-like_cys_pep_sf"/>
</dbReference>
<organism evidence="15 16">
    <name type="scientific">Gracilariopsis chorda</name>
    <dbReference type="NCBI Taxonomy" id="448386"/>
    <lineage>
        <taxon>Eukaryota</taxon>
        <taxon>Rhodophyta</taxon>
        <taxon>Florideophyceae</taxon>
        <taxon>Rhodymeniophycidae</taxon>
        <taxon>Gracilariales</taxon>
        <taxon>Gracilariaceae</taxon>
        <taxon>Gracilariopsis</taxon>
    </lineage>
</organism>
<dbReference type="CDD" id="cd09617">
    <property type="entry name" value="Peptidase_C12_UCH37_BAP1"/>
    <property type="match status" value="1"/>
</dbReference>
<dbReference type="AlphaFoldDB" id="A0A2V3IGQ5"/>
<accession>A0A2V3IGQ5</accession>
<evidence type="ECO:0000259" key="14">
    <source>
        <dbReference type="PROSITE" id="PS52048"/>
    </source>
</evidence>
<dbReference type="Pfam" id="PF01088">
    <property type="entry name" value="Peptidase_C12"/>
    <property type="match status" value="1"/>
</dbReference>
<evidence type="ECO:0000256" key="7">
    <source>
        <dbReference type="ARBA" id="ARBA00022807"/>
    </source>
</evidence>
<dbReference type="InterPro" id="IPR041507">
    <property type="entry name" value="UCH_C"/>
</dbReference>
<dbReference type="PIRSF" id="PIRSF038120">
    <property type="entry name" value="Ubiquitinyl_hydrolase_UCH37"/>
    <property type="match status" value="1"/>
</dbReference>
<dbReference type="InterPro" id="IPR017390">
    <property type="entry name" value="Ubiquitinyl_hydrolase_UCH37"/>
</dbReference>
<comment type="similarity">
    <text evidence="3 9 12 13">Belongs to the peptidase C12 family.</text>
</comment>
<evidence type="ECO:0000256" key="9">
    <source>
        <dbReference type="PIRNR" id="PIRNR038120"/>
    </source>
</evidence>
<dbReference type="GO" id="GO:0005634">
    <property type="term" value="C:nucleus"/>
    <property type="evidence" value="ECO:0007669"/>
    <property type="project" value="UniProtKB-SubCell"/>
</dbReference>
<reference evidence="15 16" key="1">
    <citation type="journal article" date="2018" name="Mol. Biol. Evol.">
        <title>Analysis of the draft genome of the red seaweed Gracilariopsis chorda provides insights into genome size evolution in Rhodophyta.</title>
        <authorList>
            <person name="Lee J."/>
            <person name="Yang E.C."/>
            <person name="Graf L."/>
            <person name="Yang J.H."/>
            <person name="Qiu H."/>
            <person name="Zel Zion U."/>
            <person name="Chan C.X."/>
            <person name="Stephens T.G."/>
            <person name="Weber A.P.M."/>
            <person name="Boo G.H."/>
            <person name="Boo S.M."/>
            <person name="Kim K.M."/>
            <person name="Shin Y."/>
            <person name="Jung M."/>
            <person name="Lee S.J."/>
            <person name="Yim H.S."/>
            <person name="Lee J.H."/>
            <person name="Bhattacharya D."/>
            <person name="Yoon H.S."/>
        </authorList>
    </citation>
    <scope>NUCLEOTIDE SEQUENCE [LARGE SCALE GENOMIC DNA]</scope>
    <source>
        <strain evidence="15 16">SKKU-2015</strain>
        <tissue evidence="15">Whole body</tissue>
    </source>
</reference>
<feature type="domain" description="UCH catalytic" evidence="14">
    <location>
        <begin position="5"/>
        <end position="226"/>
    </location>
</feature>
<dbReference type="Proteomes" id="UP000247409">
    <property type="component" value="Unassembled WGS sequence"/>
</dbReference>
<evidence type="ECO:0000256" key="1">
    <source>
        <dbReference type="ARBA" id="ARBA00000707"/>
    </source>
</evidence>
<evidence type="ECO:0000256" key="4">
    <source>
        <dbReference type="ARBA" id="ARBA00022670"/>
    </source>
</evidence>
<comment type="catalytic activity">
    <reaction evidence="1 9 12 13">
        <text>Thiol-dependent hydrolysis of ester, thioester, amide, peptide and isopeptide bonds formed by the C-terminal Gly of ubiquitin (a 76-residue protein attached to proteins as an intracellular targeting signal).</text>
        <dbReference type="EC" id="3.4.19.12"/>
    </reaction>
</comment>
<dbReference type="GO" id="GO:0005737">
    <property type="term" value="C:cytoplasm"/>
    <property type="evidence" value="ECO:0007669"/>
    <property type="project" value="TreeGrafter"/>
</dbReference>
<dbReference type="GO" id="GO:0016579">
    <property type="term" value="P:protein deubiquitination"/>
    <property type="evidence" value="ECO:0007669"/>
    <property type="project" value="InterPro"/>
</dbReference>
<keyword evidence="5 9" id="KW-0833">Ubl conjugation pathway</keyword>
<dbReference type="PROSITE" id="PS52049">
    <property type="entry name" value="ULD"/>
    <property type="match status" value="1"/>
</dbReference>
<dbReference type="PROSITE" id="PS52048">
    <property type="entry name" value="UCH_DOMAIN"/>
    <property type="match status" value="1"/>
</dbReference>
<keyword evidence="6 9" id="KW-0378">Hydrolase</keyword>
<name>A0A2V3IGQ5_9FLOR</name>
<comment type="caution">
    <text evidence="15">The sequence shown here is derived from an EMBL/GenBank/DDBJ whole genome shotgun (WGS) entry which is preliminary data.</text>
</comment>
<evidence type="ECO:0000256" key="12">
    <source>
        <dbReference type="PROSITE-ProRule" id="PRU01393"/>
    </source>
</evidence>
<dbReference type="EMBL" id="NBIV01000227">
    <property type="protein sequence ID" value="PXF41203.1"/>
    <property type="molecule type" value="Genomic_DNA"/>
</dbReference>
<keyword evidence="16" id="KW-1185">Reference proteome</keyword>
<sequence>MSDLGWCTIESDPGVFTELLSEIGVKNVQVEEVYALDKQQFEQFGHVYGVVFLFKYRSDESRLAKKRPGKLCSPPPETLFFANQTVTNACATQALLSIVMNVPSLSLGAELARLRDFSTGMDSMTKGMVVSNSDVIRVAHNSFAPQHQFVLEDSDNTEKEDPFHFVAYIPHEGSVYELDGLQEGPREHGAYGETGDWLDVVTPIISQRIEEYDGGEIRFNIMVVVEDPRERLQAELDKLKAEPSLNDGRISVAEAYLDAEKAKHEKWQVENLRRRWNFVPFVMNMFKTVAECGQAENLIKQATEKKEKDYERAMEKKGNKQE</sequence>
<feature type="active site" description="Proton donor" evidence="10 12">
    <location>
        <position position="164"/>
    </location>
</feature>
<dbReference type="GO" id="GO:0006511">
    <property type="term" value="P:ubiquitin-dependent protein catabolic process"/>
    <property type="evidence" value="ECO:0007669"/>
    <property type="project" value="UniProtKB-UniRule"/>
</dbReference>
<comment type="subcellular location">
    <subcellularLocation>
        <location evidence="2">Nucleus</location>
    </subcellularLocation>
</comment>
<keyword evidence="7 9" id="KW-0788">Thiol protease</keyword>
<protein>
    <recommendedName>
        <fullName evidence="9 13">Ubiquitin carboxyl-terminal hydrolase</fullName>
        <ecNumber evidence="9 13">3.4.19.12</ecNumber>
    </recommendedName>
</protein>
<evidence type="ECO:0000256" key="10">
    <source>
        <dbReference type="PIRSR" id="PIRSR038120-1"/>
    </source>
</evidence>
<evidence type="ECO:0000313" key="16">
    <source>
        <dbReference type="Proteomes" id="UP000247409"/>
    </source>
</evidence>
<dbReference type="STRING" id="448386.A0A2V3IGQ5"/>
<evidence type="ECO:0000256" key="13">
    <source>
        <dbReference type="RuleBase" id="RU361215"/>
    </source>
</evidence>
<keyword evidence="4 9" id="KW-0645">Protease</keyword>
<dbReference type="Gene3D" id="1.20.58.860">
    <property type="match status" value="1"/>
</dbReference>
<evidence type="ECO:0000256" key="3">
    <source>
        <dbReference type="ARBA" id="ARBA00009326"/>
    </source>
</evidence>
<dbReference type="Gene3D" id="3.40.532.10">
    <property type="entry name" value="Peptidase C12, ubiquitin carboxyl-terminal hydrolase"/>
    <property type="match status" value="1"/>
</dbReference>
<dbReference type="PANTHER" id="PTHR10589:SF16">
    <property type="entry name" value="UBIQUITIN CARBOXYL-TERMINAL HYDROLASE ISOZYME L5"/>
    <property type="match status" value="1"/>
</dbReference>
<dbReference type="InterPro" id="IPR036959">
    <property type="entry name" value="Peptidase_C12_UCH_sf"/>
</dbReference>
<evidence type="ECO:0000313" key="15">
    <source>
        <dbReference type="EMBL" id="PXF41203.1"/>
    </source>
</evidence>
<dbReference type="OrthoDB" id="1924260at2759"/>
<evidence type="ECO:0000256" key="6">
    <source>
        <dbReference type="ARBA" id="ARBA00022801"/>
    </source>
</evidence>
<evidence type="ECO:0000256" key="2">
    <source>
        <dbReference type="ARBA" id="ARBA00004123"/>
    </source>
</evidence>
<dbReference type="SUPFAM" id="SSF54001">
    <property type="entry name" value="Cysteine proteinases"/>
    <property type="match status" value="1"/>
</dbReference>
<feature type="site" description="Important for enzyme activity" evidence="11 12">
    <location>
        <position position="179"/>
    </location>
</feature>
<dbReference type="EC" id="3.4.19.12" evidence="9 13"/>
<feature type="active site" description="Nucleophile" evidence="10 12">
    <location>
        <position position="90"/>
    </location>
</feature>
<dbReference type="FunFam" id="3.40.532.10:FF:000003">
    <property type="entry name" value="Ubiquitin carboxyl-terminal hydrolase"/>
    <property type="match status" value="1"/>
</dbReference>
<feature type="site" description="Transition state stabilizer" evidence="12">
    <location>
        <position position="84"/>
    </location>
</feature>
<dbReference type="GO" id="GO:0004843">
    <property type="term" value="F:cysteine-type deubiquitinase activity"/>
    <property type="evidence" value="ECO:0007669"/>
    <property type="project" value="UniProtKB-UniRule"/>
</dbReference>
<dbReference type="PANTHER" id="PTHR10589">
    <property type="entry name" value="UBIQUITIN CARBOXYL-TERMINAL HYDROLASE"/>
    <property type="match status" value="1"/>
</dbReference>
<keyword evidence="8" id="KW-0539">Nucleus</keyword>
<dbReference type="Pfam" id="PF18031">
    <property type="entry name" value="UCH_C"/>
    <property type="match status" value="1"/>
</dbReference>
<gene>
    <name evidence="15" type="ORF">BWQ96_09058</name>
</gene>
<evidence type="ECO:0000256" key="11">
    <source>
        <dbReference type="PIRSR" id="PIRSR038120-2"/>
    </source>
</evidence>
<dbReference type="PRINTS" id="PR00707">
    <property type="entry name" value="UBCTHYDRLASE"/>
</dbReference>
<evidence type="ECO:0000256" key="5">
    <source>
        <dbReference type="ARBA" id="ARBA00022786"/>
    </source>
</evidence>
<dbReference type="InterPro" id="IPR001578">
    <property type="entry name" value="Peptidase_C12_UCH"/>
</dbReference>